<evidence type="ECO:0000313" key="1">
    <source>
        <dbReference type="EMBL" id="ODA36792.1"/>
    </source>
</evidence>
<gene>
    <name evidence="1" type="ORF">A6X21_01590</name>
</gene>
<evidence type="ECO:0000313" key="2">
    <source>
        <dbReference type="Proteomes" id="UP000094828"/>
    </source>
</evidence>
<dbReference type="EMBL" id="LYDR01000001">
    <property type="protein sequence ID" value="ODA36792.1"/>
    <property type="molecule type" value="Genomic_DNA"/>
</dbReference>
<protein>
    <submittedName>
        <fullName evidence="1">Uncharacterized protein</fullName>
    </submittedName>
</protein>
<accession>A0A1C3EU16</accession>
<dbReference type="AlphaFoldDB" id="A0A1C3EU16"/>
<dbReference type="Proteomes" id="UP000094828">
    <property type="component" value="Unassembled WGS sequence"/>
</dbReference>
<name>A0A1C3EU16_9PLAN</name>
<sequence length="82" mass="9336">MLHSLSGDISPVIKFHDDHIDNEYAFGSFRFLQFYLEGLDLGCAEKQHLVTTATGPTPQAVFSVICIYFLMQRLENEKSPQQ</sequence>
<organism evidence="1 2">
    <name type="scientific">Planctopirus hydrillae</name>
    <dbReference type="NCBI Taxonomy" id="1841610"/>
    <lineage>
        <taxon>Bacteria</taxon>
        <taxon>Pseudomonadati</taxon>
        <taxon>Planctomycetota</taxon>
        <taxon>Planctomycetia</taxon>
        <taxon>Planctomycetales</taxon>
        <taxon>Planctomycetaceae</taxon>
        <taxon>Planctopirus</taxon>
    </lineage>
</organism>
<proteinExistence type="predicted"/>
<reference evidence="1 2" key="1">
    <citation type="submission" date="2016-05" db="EMBL/GenBank/DDBJ databases">
        <title>Genomic and physiological characterization of Planctopirus sp. isolated from fresh water lake.</title>
        <authorList>
            <person name="Subhash Y."/>
            <person name="Ramana C."/>
        </authorList>
    </citation>
    <scope>NUCLEOTIDE SEQUENCE [LARGE SCALE GENOMIC DNA]</scope>
    <source>
        <strain evidence="1 2">JC280</strain>
    </source>
</reference>
<keyword evidence="2" id="KW-1185">Reference proteome</keyword>
<comment type="caution">
    <text evidence="1">The sequence shown here is derived from an EMBL/GenBank/DDBJ whole genome shotgun (WGS) entry which is preliminary data.</text>
</comment>